<feature type="domain" description="HTH lysR-type" evidence="5">
    <location>
        <begin position="6"/>
        <end position="63"/>
    </location>
</feature>
<dbReference type="InterPro" id="IPR036390">
    <property type="entry name" value="WH_DNA-bd_sf"/>
</dbReference>
<dbReference type="OrthoDB" id="196624at2"/>
<gene>
    <name evidence="6" type="ORF">EC847_101613</name>
</gene>
<evidence type="ECO:0000256" key="1">
    <source>
        <dbReference type="ARBA" id="ARBA00009437"/>
    </source>
</evidence>
<dbReference type="RefSeq" id="WP_133460129.1">
    <property type="nucleotide sequence ID" value="NZ_CACSIW010000003.1"/>
</dbReference>
<dbReference type="SUPFAM" id="SSF46785">
    <property type="entry name" value="Winged helix' DNA-binding domain"/>
    <property type="match status" value="1"/>
</dbReference>
<dbReference type="InterPro" id="IPR005119">
    <property type="entry name" value="LysR_subst-bd"/>
</dbReference>
<dbReference type="PROSITE" id="PS50931">
    <property type="entry name" value="HTH_LYSR"/>
    <property type="match status" value="1"/>
</dbReference>
<evidence type="ECO:0000256" key="3">
    <source>
        <dbReference type="ARBA" id="ARBA00023125"/>
    </source>
</evidence>
<reference evidence="6 7" key="1">
    <citation type="submission" date="2019-03" db="EMBL/GenBank/DDBJ databases">
        <title>Genomic analyses of the natural microbiome of Caenorhabditis elegans.</title>
        <authorList>
            <person name="Samuel B."/>
        </authorList>
    </citation>
    <scope>NUCLEOTIDE SEQUENCE [LARGE SCALE GENOMIC DNA]</scope>
    <source>
        <strain evidence="6 7">BIGb0156</strain>
    </source>
</reference>
<evidence type="ECO:0000313" key="7">
    <source>
        <dbReference type="Proteomes" id="UP000295530"/>
    </source>
</evidence>
<evidence type="ECO:0000259" key="5">
    <source>
        <dbReference type="PROSITE" id="PS50931"/>
    </source>
</evidence>
<accession>A0A4R6EXW8</accession>
<dbReference type="InterPro" id="IPR036388">
    <property type="entry name" value="WH-like_DNA-bd_sf"/>
</dbReference>
<evidence type="ECO:0000256" key="2">
    <source>
        <dbReference type="ARBA" id="ARBA00023015"/>
    </source>
</evidence>
<keyword evidence="4" id="KW-0804">Transcription</keyword>
<evidence type="ECO:0000256" key="4">
    <source>
        <dbReference type="ARBA" id="ARBA00023163"/>
    </source>
</evidence>
<dbReference type="Pfam" id="PF03466">
    <property type="entry name" value="LysR_substrate"/>
    <property type="match status" value="1"/>
</dbReference>
<comment type="caution">
    <text evidence="6">The sequence shown here is derived from an EMBL/GenBank/DDBJ whole genome shotgun (WGS) entry which is preliminary data.</text>
</comment>
<proteinExistence type="inferred from homology"/>
<dbReference type="GO" id="GO:0000976">
    <property type="term" value="F:transcription cis-regulatory region binding"/>
    <property type="evidence" value="ECO:0007669"/>
    <property type="project" value="TreeGrafter"/>
</dbReference>
<name>A0A4R6EXW8_SCAGO</name>
<keyword evidence="7" id="KW-1185">Reference proteome</keyword>
<dbReference type="PANTHER" id="PTHR30126:SF91">
    <property type="entry name" value="LYSR FAMILY TRANSCRIPTIONAL REGULATOR"/>
    <property type="match status" value="1"/>
</dbReference>
<dbReference type="Gene3D" id="3.40.190.290">
    <property type="match status" value="1"/>
</dbReference>
<dbReference type="Proteomes" id="UP000295530">
    <property type="component" value="Unassembled WGS sequence"/>
</dbReference>
<dbReference type="PANTHER" id="PTHR30126">
    <property type="entry name" value="HTH-TYPE TRANSCRIPTIONAL REGULATOR"/>
    <property type="match status" value="1"/>
</dbReference>
<keyword evidence="3" id="KW-0238">DNA-binding</keyword>
<dbReference type="EMBL" id="SNVX01000001">
    <property type="protein sequence ID" value="TDN64681.1"/>
    <property type="molecule type" value="Genomic_DNA"/>
</dbReference>
<dbReference type="GO" id="GO:0003700">
    <property type="term" value="F:DNA-binding transcription factor activity"/>
    <property type="evidence" value="ECO:0007669"/>
    <property type="project" value="InterPro"/>
</dbReference>
<dbReference type="CDD" id="cd05466">
    <property type="entry name" value="PBP2_LTTR_substrate"/>
    <property type="match status" value="1"/>
</dbReference>
<dbReference type="SUPFAM" id="SSF53850">
    <property type="entry name" value="Periplasmic binding protein-like II"/>
    <property type="match status" value="1"/>
</dbReference>
<comment type="similarity">
    <text evidence="1">Belongs to the LysR transcriptional regulatory family.</text>
</comment>
<protein>
    <submittedName>
        <fullName evidence="6">LysR family transcriptional regulator</fullName>
    </submittedName>
</protein>
<sequence length="290" mass="32608">MELLRFTLAQIEAFACVCETGTLTQAAKKLKKDRTTVSELLEYLEVDLGYALFDRSTRPLTLTPQGQLLYRQARLFLHEAEAFSRIARNIPDTLETHLTLCYDLFTPRALLLKLAERLQAQHIQLDMIACERGQAEQWLDEGSVDLGLFQAVNRSVNDHLHWRAVGSVSLAVYAREDYFPKQPVSLLHLASQPQLMPFRDLPPSLAGRIRIADRLIHVNEITLLEGLLQRGCGWAFLPEHFCAERLEGVARIDTEMGTTGLTHPLVALWKPGVIGAPMLAQLLTAMEEGI</sequence>
<dbReference type="AlphaFoldDB" id="A0A4R6EXW8"/>
<evidence type="ECO:0000313" key="6">
    <source>
        <dbReference type="EMBL" id="TDN64681.1"/>
    </source>
</evidence>
<dbReference type="InterPro" id="IPR000847">
    <property type="entry name" value="LysR_HTH_N"/>
</dbReference>
<dbReference type="Pfam" id="PF00126">
    <property type="entry name" value="HTH_1"/>
    <property type="match status" value="1"/>
</dbReference>
<organism evidence="6 7">
    <name type="scientific">Scandinavium goeteborgense</name>
    <dbReference type="NCBI Taxonomy" id="1851514"/>
    <lineage>
        <taxon>Bacteria</taxon>
        <taxon>Pseudomonadati</taxon>
        <taxon>Pseudomonadota</taxon>
        <taxon>Gammaproteobacteria</taxon>
        <taxon>Enterobacterales</taxon>
        <taxon>Enterobacteriaceae</taxon>
        <taxon>Scandinavium</taxon>
    </lineage>
</organism>
<dbReference type="Gene3D" id="1.10.10.10">
    <property type="entry name" value="Winged helix-like DNA-binding domain superfamily/Winged helix DNA-binding domain"/>
    <property type="match status" value="1"/>
</dbReference>
<keyword evidence="2" id="KW-0805">Transcription regulation</keyword>